<dbReference type="GO" id="GO:0016829">
    <property type="term" value="F:lyase activity"/>
    <property type="evidence" value="ECO:0007669"/>
    <property type="project" value="UniProtKB-KW"/>
</dbReference>
<comment type="caution">
    <text evidence="1">The sequence shown here is derived from an EMBL/GenBank/DDBJ whole genome shotgun (WGS) entry which is preliminary data.</text>
</comment>
<dbReference type="InterPro" id="IPR039556">
    <property type="entry name" value="ICL/PEPM"/>
</dbReference>
<dbReference type="CDD" id="cd00377">
    <property type="entry name" value="ICL_PEPM"/>
    <property type="match status" value="1"/>
</dbReference>
<name>A0ABU8W2P8_9BURK</name>
<dbReference type="Gene3D" id="3.20.20.60">
    <property type="entry name" value="Phosphoenolpyruvate-binding domains"/>
    <property type="match status" value="1"/>
</dbReference>
<dbReference type="Gene3D" id="6.10.250.2750">
    <property type="match status" value="1"/>
</dbReference>
<dbReference type="SUPFAM" id="SSF51621">
    <property type="entry name" value="Phosphoenolpyruvate/pyruvate domain"/>
    <property type="match status" value="1"/>
</dbReference>
<dbReference type="InterPro" id="IPR015813">
    <property type="entry name" value="Pyrv/PenolPyrv_kinase-like_dom"/>
</dbReference>
<accession>A0ABU8W2P8</accession>
<proteinExistence type="predicted"/>
<dbReference type="RefSeq" id="WP_340365193.1">
    <property type="nucleotide sequence ID" value="NZ_JBBKZV010000012.1"/>
</dbReference>
<dbReference type="PANTHER" id="PTHR42905:SF16">
    <property type="entry name" value="CARBOXYPHOSPHONOENOLPYRUVATE PHOSPHONOMUTASE-LIKE PROTEIN (AFU_ORTHOLOGUE AFUA_5G07230)"/>
    <property type="match status" value="1"/>
</dbReference>
<reference evidence="1 2" key="1">
    <citation type="submission" date="2024-03" db="EMBL/GenBank/DDBJ databases">
        <title>Novel species of the genus Variovorax.</title>
        <authorList>
            <person name="Liu Q."/>
            <person name="Xin Y.-H."/>
        </authorList>
    </citation>
    <scope>NUCLEOTIDE SEQUENCE [LARGE SCALE GENOMIC DNA]</scope>
    <source>
        <strain evidence="1 2">KACC 18501</strain>
    </source>
</reference>
<dbReference type="Pfam" id="PF13714">
    <property type="entry name" value="PEP_mutase"/>
    <property type="match status" value="1"/>
</dbReference>
<dbReference type="Proteomes" id="UP001363010">
    <property type="component" value="Unassembled WGS sequence"/>
</dbReference>
<gene>
    <name evidence="1" type="ORF">WKW80_19335</name>
</gene>
<evidence type="ECO:0000313" key="2">
    <source>
        <dbReference type="Proteomes" id="UP001363010"/>
    </source>
</evidence>
<keyword evidence="2" id="KW-1185">Reference proteome</keyword>
<organism evidence="1 2">
    <name type="scientific">Variovorax humicola</name>
    <dbReference type="NCBI Taxonomy" id="1769758"/>
    <lineage>
        <taxon>Bacteria</taxon>
        <taxon>Pseudomonadati</taxon>
        <taxon>Pseudomonadota</taxon>
        <taxon>Betaproteobacteria</taxon>
        <taxon>Burkholderiales</taxon>
        <taxon>Comamonadaceae</taxon>
        <taxon>Variovorax</taxon>
    </lineage>
</organism>
<evidence type="ECO:0000313" key="1">
    <source>
        <dbReference type="EMBL" id="MEJ8824158.1"/>
    </source>
</evidence>
<dbReference type="InterPro" id="IPR040442">
    <property type="entry name" value="Pyrv_kinase-like_dom_sf"/>
</dbReference>
<protein>
    <submittedName>
        <fullName evidence="1">Isocitrate lyase/phosphoenolpyruvate mutase family protein</fullName>
    </submittedName>
</protein>
<dbReference type="EMBL" id="JBBKZV010000012">
    <property type="protein sequence ID" value="MEJ8824158.1"/>
    <property type="molecule type" value="Genomic_DNA"/>
</dbReference>
<keyword evidence="1" id="KW-0456">Lyase</keyword>
<dbReference type="PANTHER" id="PTHR42905">
    <property type="entry name" value="PHOSPHOENOLPYRUVATE CARBOXYLASE"/>
    <property type="match status" value="1"/>
</dbReference>
<sequence length="283" mass="29666">MTLSSSDIAARRRAFKQLHATGCFVIPNPWDTGSARYLKGLGFKALATTSSGCAWSLGHADGDLSREVVLAHLREMVAATDLPVNADFESGFASDPQGVADSVRLAIETGVAGLSIEDSTGDPADPLLDIEVSVARMRAARHAIDRAGGDTLLVGRAENFIVGRPDLDDTIARLKAYAEAGADCLYAPGIRTRQQIEIVVAAVAPKPVNLLVGSTSELTMHDIAALGVRRVSVGGALARAAWGGFMRAARGLAEQGRFGGFADAASGVELNALFREDARPSPR</sequence>